<dbReference type="EMBL" id="JAJNDB010000001">
    <property type="protein sequence ID" value="MCD2192780.1"/>
    <property type="molecule type" value="Genomic_DNA"/>
</dbReference>
<sequence>MAHTTGAMPAVRTSDPLLTTLRVFAALTVLNLLVQFLTAGELVTRGGNEAVEPIHAGGAIVLHVLSGLAALAALAYWRLRGAPLWPGVVAAVVFVLTFVQAWYGSGRTLYIHVPGAMILTIGAVVVAVWAFLPTARNR</sequence>
<feature type="transmembrane region" description="Helical" evidence="1">
    <location>
        <begin position="54"/>
        <end position="77"/>
    </location>
</feature>
<evidence type="ECO:0000313" key="3">
    <source>
        <dbReference type="Proteomes" id="UP001199469"/>
    </source>
</evidence>
<reference evidence="2 3" key="1">
    <citation type="submission" date="2021-11" db="EMBL/GenBank/DDBJ databases">
        <title>Draft genome sequence of Actinomycetospora sp. SF1 isolated from the rhizosphere soil.</title>
        <authorList>
            <person name="Duangmal K."/>
            <person name="Chantavorakit T."/>
        </authorList>
    </citation>
    <scope>NUCLEOTIDE SEQUENCE [LARGE SCALE GENOMIC DNA]</scope>
    <source>
        <strain evidence="2 3">TBRC 5722</strain>
    </source>
</reference>
<evidence type="ECO:0000256" key="1">
    <source>
        <dbReference type="SAM" id="Phobius"/>
    </source>
</evidence>
<comment type="caution">
    <text evidence="2">The sequence shown here is derived from an EMBL/GenBank/DDBJ whole genome shotgun (WGS) entry which is preliminary data.</text>
</comment>
<dbReference type="RefSeq" id="WP_230730449.1">
    <property type="nucleotide sequence ID" value="NZ_JAJNDB010000001.1"/>
</dbReference>
<accession>A0ABS8P3E9</accession>
<keyword evidence="1" id="KW-1133">Transmembrane helix</keyword>
<protein>
    <recommendedName>
        <fullName evidence="4">Integral membrane protein</fullName>
    </recommendedName>
</protein>
<keyword evidence="1" id="KW-0812">Transmembrane</keyword>
<keyword evidence="3" id="KW-1185">Reference proteome</keyword>
<evidence type="ECO:0008006" key="4">
    <source>
        <dbReference type="Google" id="ProtNLM"/>
    </source>
</evidence>
<evidence type="ECO:0000313" key="2">
    <source>
        <dbReference type="EMBL" id="MCD2192780.1"/>
    </source>
</evidence>
<gene>
    <name evidence="2" type="ORF">LQ327_05185</name>
</gene>
<feature type="transmembrane region" description="Helical" evidence="1">
    <location>
        <begin position="21"/>
        <end position="42"/>
    </location>
</feature>
<name>A0ABS8P3E9_9PSEU</name>
<organism evidence="2 3">
    <name type="scientific">Actinomycetospora endophytica</name>
    <dbReference type="NCBI Taxonomy" id="2291215"/>
    <lineage>
        <taxon>Bacteria</taxon>
        <taxon>Bacillati</taxon>
        <taxon>Actinomycetota</taxon>
        <taxon>Actinomycetes</taxon>
        <taxon>Pseudonocardiales</taxon>
        <taxon>Pseudonocardiaceae</taxon>
        <taxon>Actinomycetospora</taxon>
    </lineage>
</organism>
<dbReference type="Proteomes" id="UP001199469">
    <property type="component" value="Unassembled WGS sequence"/>
</dbReference>
<keyword evidence="1" id="KW-0472">Membrane</keyword>
<feature type="transmembrane region" description="Helical" evidence="1">
    <location>
        <begin position="109"/>
        <end position="132"/>
    </location>
</feature>
<feature type="transmembrane region" description="Helical" evidence="1">
    <location>
        <begin position="84"/>
        <end position="103"/>
    </location>
</feature>
<proteinExistence type="predicted"/>